<sequence length="77" mass="8835">MASTSLSLKHVQKQRIQVPETMSVTLTEEEDQICALLDEYTKRVKEKDGVSTSCRVAGGWVRDKVNRQCYVRLSYQL</sequence>
<reference evidence="1 2" key="1">
    <citation type="journal article" date="2019" name="Nat. Ecol. Evol.">
        <title>Megaphylogeny resolves global patterns of mushroom evolution.</title>
        <authorList>
            <person name="Varga T."/>
            <person name="Krizsan K."/>
            <person name="Foldi C."/>
            <person name="Dima B."/>
            <person name="Sanchez-Garcia M."/>
            <person name="Sanchez-Ramirez S."/>
            <person name="Szollosi G.J."/>
            <person name="Szarkandi J.G."/>
            <person name="Papp V."/>
            <person name="Albert L."/>
            <person name="Andreopoulos W."/>
            <person name="Angelini C."/>
            <person name="Antonin V."/>
            <person name="Barry K.W."/>
            <person name="Bougher N.L."/>
            <person name="Buchanan P."/>
            <person name="Buyck B."/>
            <person name="Bense V."/>
            <person name="Catcheside P."/>
            <person name="Chovatia M."/>
            <person name="Cooper J."/>
            <person name="Damon W."/>
            <person name="Desjardin D."/>
            <person name="Finy P."/>
            <person name="Geml J."/>
            <person name="Haridas S."/>
            <person name="Hughes K."/>
            <person name="Justo A."/>
            <person name="Karasinski D."/>
            <person name="Kautmanova I."/>
            <person name="Kiss B."/>
            <person name="Kocsube S."/>
            <person name="Kotiranta H."/>
            <person name="LaButti K.M."/>
            <person name="Lechner B.E."/>
            <person name="Liimatainen K."/>
            <person name="Lipzen A."/>
            <person name="Lukacs Z."/>
            <person name="Mihaltcheva S."/>
            <person name="Morgado L.N."/>
            <person name="Niskanen T."/>
            <person name="Noordeloos M.E."/>
            <person name="Ohm R.A."/>
            <person name="Ortiz-Santana B."/>
            <person name="Ovrebo C."/>
            <person name="Racz N."/>
            <person name="Riley R."/>
            <person name="Savchenko A."/>
            <person name="Shiryaev A."/>
            <person name="Soop K."/>
            <person name="Spirin V."/>
            <person name="Szebenyi C."/>
            <person name="Tomsovsky M."/>
            <person name="Tulloss R.E."/>
            <person name="Uehling J."/>
            <person name="Grigoriev I.V."/>
            <person name="Vagvolgyi C."/>
            <person name="Papp T."/>
            <person name="Martin F.M."/>
            <person name="Miettinen O."/>
            <person name="Hibbett D.S."/>
            <person name="Nagy L.G."/>
        </authorList>
    </citation>
    <scope>NUCLEOTIDE SEQUENCE [LARGE SCALE GENOMIC DNA]</scope>
    <source>
        <strain evidence="1 2">OMC1185</strain>
    </source>
</reference>
<keyword evidence="2" id="KW-1185">Reference proteome</keyword>
<name>A0A5C3MIL5_9AGAM</name>
<dbReference type="EMBL" id="ML213580">
    <property type="protein sequence ID" value="TFK45174.1"/>
    <property type="molecule type" value="Genomic_DNA"/>
</dbReference>
<dbReference type="Proteomes" id="UP000305948">
    <property type="component" value="Unassembled WGS sequence"/>
</dbReference>
<gene>
    <name evidence="1" type="ORF">OE88DRAFT_1797176</name>
</gene>
<dbReference type="STRING" id="5364.A0A5C3MIL5"/>
<accession>A0A5C3MIL5</accession>
<organism evidence="1 2">
    <name type="scientific">Heliocybe sulcata</name>
    <dbReference type="NCBI Taxonomy" id="5364"/>
    <lineage>
        <taxon>Eukaryota</taxon>
        <taxon>Fungi</taxon>
        <taxon>Dikarya</taxon>
        <taxon>Basidiomycota</taxon>
        <taxon>Agaricomycotina</taxon>
        <taxon>Agaricomycetes</taxon>
        <taxon>Gloeophyllales</taxon>
        <taxon>Gloeophyllaceae</taxon>
        <taxon>Heliocybe</taxon>
    </lineage>
</organism>
<evidence type="ECO:0000313" key="1">
    <source>
        <dbReference type="EMBL" id="TFK45174.1"/>
    </source>
</evidence>
<protein>
    <submittedName>
        <fullName evidence="1">Uncharacterized protein</fullName>
    </submittedName>
</protein>
<dbReference type="OrthoDB" id="3035836at2759"/>
<evidence type="ECO:0000313" key="2">
    <source>
        <dbReference type="Proteomes" id="UP000305948"/>
    </source>
</evidence>
<dbReference type="AlphaFoldDB" id="A0A5C3MIL5"/>
<proteinExistence type="predicted"/>